<dbReference type="Proteomes" id="UP000284119">
    <property type="component" value="Unassembled WGS sequence"/>
</dbReference>
<gene>
    <name evidence="1" type="ORF">D5396_12610</name>
</gene>
<proteinExistence type="predicted"/>
<reference evidence="1 2" key="1">
    <citation type="submission" date="2018-09" db="EMBL/GenBank/DDBJ databases">
        <authorList>
            <person name="Le Fleche-Mateos A."/>
        </authorList>
    </citation>
    <scope>NUCLEOTIDE SEQUENCE [LARGE SCALE GENOMIC DNA]</scope>
    <source>
        <strain evidence="1 2">DSM 30078</strain>
    </source>
</reference>
<organism evidence="1 2">
    <name type="scientific">Rahnella inusitata</name>
    <dbReference type="NCBI Taxonomy" id="58169"/>
    <lineage>
        <taxon>Bacteria</taxon>
        <taxon>Pseudomonadati</taxon>
        <taxon>Pseudomonadota</taxon>
        <taxon>Gammaproteobacteria</taxon>
        <taxon>Enterobacterales</taxon>
        <taxon>Yersiniaceae</taxon>
        <taxon>Rahnella</taxon>
    </lineage>
</organism>
<dbReference type="RefSeq" id="WP_112166063.1">
    <property type="nucleotide sequence ID" value="NZ_JYDE01000014.1"/>
</dbReference>
<dbReference type="EMBL" id="RAHG01000005">
    <property type="protein sequence ID" value="RJT12815.1"/>
    <property type="molecule type" value="Genomic_DNA"/>
</dbReference>
<evidence type="ECO:0000313" key="2">
    <source>
        <dbReference type="Proteomes" id="UP000284119"/>
    </source>
</evidence>
<sequence length="82" mass="9792">MKLLKNEFDYKMWMTYDFLRLDDGLCSLFDYDLLERELIAQMPEQFPCIACIVKGPSLFEPDEAKFIYRPQLEEWTQLMGAV</sequence>
<comment type="caution">
    <text evidence="1">The sequence shown here is derived from an EMBL/GenBank/DDBJ whole genome shotgun (WGS) entry which is preliminary data.</text>
</comment>
<evidence type="ECO:0000313" key="1">
    <source>
        <dbReference type="EMBL" id="RJT12815.1"/>
    </source>
</evidence>
<name>A0ABX9NZE5_9GAMM</name>
<protein>
    <submittedName>
        <fullName evidence="1">Uncharacterized protein</fullName>
    </submittedName>
</protein>
<keyword evidence="2" id="KW-1185">Reference proteome</keyword>
<accession>A0ABX9NZE5</accession>